<gene>
    <name evidence="2" type="ORF">KME60_13565</name>
</gene>
<feature type="coiled-coil region" evidence="1">
    <location>
        <begin position="17"/>
        <end position="44"/>
    </location>
</feature>
<dbReference type="Proteomes" id="UP000729701">
    <property type="component" value="Unassembled WGS sequence"/>
</dbReference>
<comment type="caution">
    <text evidence="2">The sequence shown here is derived from an EMBL/GenBank/DDBJ whole genome shotgun (WGS) entry which is preliminary data.</text>
</comment>
<organism evidence="2 3">
    <name type="scientific">Cyanomargarita calcarea GSE-NOS-MK-12-04C</name>
    <dbReference type="NCBI Taxonomy" id="2839659"/>
    <lineage>
        <taxon>Bacteria</taxon>
        <taxon>Bacillati</taxon>
        <taxon>Cyanobacteriota</taxon>
        <taxon>Cyanophyceae</taxon>
        <taxon>Nostocales</taxon>
        <taxon>Cyanomargaritaceae</taxon>
        <taxon>Cyanomargarita</taxon>
    </lineage>
</organism>
<dbReference type="EMBL" id="JAHHGZ010000012">
    <property type="protein sequence ID" value="MBW4668417.1"/>
    <property type="molecule type" value="Genomic_DNA"/>
</dbReference>
<proteinExistence type="predicted"/>
<name>A0A951QLW8_9CYAN</name>
<feature type="coiled-coil region" evidence="1">
    <location>
        <begin position="447"/>
        <end position="474"/>
    </location>
</feature>
<keyword evidence="1" id="KW-0175">Coiled coil</keyword>
<accession>A0A951QLW8</accession>
<evidence type="ECO:0000256" key="1">
    <source>
        <dbReference type="SAM" id="Coils"/>
    </source>
</evidence>
<protein>
    <submittedName>
        <fullName evidence="2">Uncharacterized protein</fullName>
    </submittedName>
</protein>
<sequence length="592" mass="67109">MPCLEEKDLSALAQHHIQAQKANIVNQRQRLTEIEAELNALKSNPAADSMRLREVENAHRDLEYHLNGRVERSKLEEEAAELQKSGLKPDRLQKIEQTLTASSTSLLKDPDLDVAEERVKVMEALYTQRQHLVFQDTAHDTDKDGNPIPRYASVFGAPTINKMREIGQKEIAEELILRSVSHVMNGESSKNPSDYLDATHIEVKKSLSDGTEHHHIHNNVHVDTNGRVTPASVRYFRNPKTGDIEMEVIPEYWNSAKHGKNTQFIELMDGAHSGDDTATHLHYYKFKDSESATIKEKIKSKVTEINTTNATKSAKLETELIELRERKQDPKTYETKLQGEIALAQSKIASHDADEAKYTTLNKNGVPVKNKGLTPDEEKELQDTREQRKALQKSLDKTQKALTEHQTFITLESDLQQWKSDKVTLESQKNAIKLNARFPDANGYPDKATAKAVRDKLRQDADNLNTKIQTNQKLLRDKGSVDQQIHDKTAKLLEAEKLSKLSEADALALYEKTNGYFSFDKGHQESQDYSKSRPRMNSEIHKYNARQAISVLESSHGADAMKELQRLAENSYKRNLLYNAETIMNKVAGTLS</sequence>
<reference evidence="2" key="2">
    <citation type="journal article" date="2022" name="Microbiol. Resour. Announc.">
        <title>Metagenome Sequencing to Explore Phylogenomics of Terrestrial Cyanobacteria.</title>
        <authorList>
            <person name="Ward R.D."/>
            <person name="Stajich J.E."/>
            <person name="Johansen J.R."/>
            <person name="Huntemann M."/>
            <person name="Clum A."/>
            <person name="Foster B."/>
            <person name="Foster B."/>
            <person name="Roux S."/>
            <person name="Palaniappan K."/>
            <person name="Varghese N."/>
            <person name="Mukherjee S."/>
            <person name="Reddy T.B.K."/>
            <person name="Daum C."/>
            <person name="Copeland A."/>
            <person name="Chen I.A."/>
            <person name="Ivanova N.N."/>
            <person name="Kyrpides N.C."/>
            <person name="Shapiro N."/>
            <person name="Eloe-Fadrosh E.A."/>
            <person name="Pietrasiak N."/>
        </authorList>
    </citation>
    <scope>NUCLEOTIDE SEQUENCE</scope>
    <source>
        <strain evidence="2">GSE-NOS-MK-12-04C</strain>
    </source>
</reference>
<evidence type="ECO:0000313" key="3">
    <source>
        <dbReference type="Proteomes" id="UP000729701"/>
    </source>
</evidence>
<evidence type="ECO:0000313" key="2">
    <source>
        <dbReference type="EMBL" id="MBW4668417.1"/>
    </source>
</evidence>
<dbReference type="AlphaFoldDB" id="A0A951QLW8"/>
<reference evidence="2" key="1">
    <citation type="submission" date="2021-05" db="EMBL/GenBank/DDBJ databases">
        <authorList>
            <person name="Pietrasiak N."/>
            <person name="Ward R."/>
            <person name="Stajich J.E."/>
            <person name="Kurbessoian T."/>
        </authorList>
    </citation>
    <scope>NUCLEOTIDE SEQUENCE</scope>
    <source>
        <strain evidence="2">GSE-NOS-MK-12-04C</strain>
    </source>
</reference>